<dbReference type="GO" id="GO:0009425">
    <property type="term" value="C:bacterial-type flagellum basal body"/>
    <property type="evidence" value="ECO:0007669"/>
    <property type="project" value="UniProtKB-SubCell"/>
</dbReference>
<dbReference type="Proteomes" id="UP000245396">
    <property type="component" value="Unassembled WGS sequence"/>
</dbReference>
<dbReference type="EMBL" id="QGGG01000008">
    <property type="protein sequence ID" value="PWJ83677.1"/>
    <property type="molecule type" value="Genomic_DNA"/>
</dbReference>
<dbReference type="STRING" id="1192868.GCA_000304395_03720"/>
<evidence type="ECO:0000313" key="3">
    <source>
        <dbReference type="EMBL" id="PWJ83677.1"/>
    </source>
</evidence>
<dbReference type="AlphaFoldDB" id="A0A316C6Q1"/>
<comment type="caution">
    <text evidence="3">The sequence shown here is derived from an EMBL/GenBank/DDBJ whole genome shotgun (WGS) entry which is preliminary data.</text>
</comment>
<keyword evidence="3" id="KW-0966">Cell projection</keyword>
<sequence length="126" mass="13765">MQPVNLFHLASQQSQWLTVRQSAIAGNIANVNTPGYGTAEIEPFEKVLNNQSVSMKATQAGHFEAGVTNAAFAVRNESGKNSVLPSENTVVLENELMKAGEVRRTYELNTAIVKAFHRMMMLSVKG</sequence>
<gene>
    <name evidence="3" type="ORF">C7441_10869</name>
</gene>
<organism evidence="3 4">
    <name type="scientific">Pseudaminobacter salicylatoxidans</name>
    <dbReference type="NCBI Taxonomy" id="93369"/>
    <lineage>
        <taxon>Bacteria</taxon>
        <taxon>Pseudomonadati</taxon>
        <taxon>Pseudomonadota</taxon>
        <taxon>Alphaproteobacteria</taxon>
        <taxon>Hyphomicrobiales</taxon>
        <taxon>Phyllobacteriaceae</taxon>
        <taxon>Pseudaminobacter</taxon>
    </lineage>
</organism>
<proteinExistence type="predicted"/>
<accession>A0A316C6Q1</accession>
<keyword evidence="3" id="KW-0282">Flagellum</keyword>
<reference evidence="3 4" key="1">
    <citation type="submission" date="2018-05" db="EMBL/GenBank/DDBJ databases">
        <title>Genomic Encyclopedia of Type Strains, Phase IV (KMG-IV): sequencing the most valuable type-strain genomes for metagenomic binning, comparative biology and taxonomic classification.</title>
        <authorList>
            <person name="Goeker M."/>
        </authorList>
    </citation>
    <scope>NUCLEOTIDE SEQUENCE [LARGE SCALE GENOMIC DNA]</scope>
    <source>
        <strain evidence="3 4">DSM 6986</strain>
    </source>
</reference>
<dbReference type="RefSeq" id="WP_109613145.1">
    <property type="nucleotide sequence ID" value="NZ_QGGG01000008.1"/>
</dbReference>
<name>A0A316C6Q1_PSESE</name>
<evidence type="ECO:0000313" key="4">
    <source>
        <dbReference type="Proteomes" id="UP000245396"/>
    </source>
</evidence>
<evidence type="ECO:0000259" key="2">
    <source>
        <dbReference type="Pfam" id="PF00460"/>
    </source>
</evidence>
<feature type="domain" description="Flagellar basal body rod protein N-terminal" evidence="2">
    <location>
        <begin position="19"/>
        <end position="36"/>
    </location>
</feature>
<protein>
    <submittedName>
        <fullName evidence="3">Flagellar basal-body rod protein FlgB</fullName>
    </submittedName>
</protein>
<keyword evidence="3" id="KW-0969">Cilium</keyword>
<dbReference type="NCBIfam" id="NF004653">
    <property type="entry name" value="PRK06003.1"/>
    <property type="match status" value="1"/>
</dbReference>
<dbReference type="Pfam" id="PF00460">
    <property type="entry name" value="Flg_bb_rod"/>
    <property type="match status" value="1"/>
</dbReference>
<comment type="subcellular location">
    <subcellularLocation>
        <location evidence="1">Bacterial flagellum basal body</location>
    </subcellularLocation>
</comment>
<evidence type="ECO:0000256" key="1">
    <source>
        <dbReference type="ARBA" id="ARBA00004117"/>
    </source>
</evidence>
<keyword evidence="4" id="KW-1185">Reference proteome</keyword>
<dbReference type="OrthoDB" id="9788334at2"/>
<dbReference type="InterPro" id="IPR001444">
    <property type="entry name" value="Flag_bb_rod_N"/>
</dbReference>